<sequence>MCAFPTSDRVKELEAAKVSARYEERPGLVSFAGHARLPGGCYEIREPLRPGQPAPVTAPPHRAAPQHSTPLGHTSPLKHRTAHLHGRHGLQHLTSPQRQARHHIASTGEPPIAQGTQAGIKHRVLPKPSGRARDGPPAASHSDSQSINPSAHRCARLRNAIRVCPGARRPLHSLDWVASWADPRPDVIDLLSLRNRRPSQGARAQDPGWPRRRRSSALRRRTRRLILGPLAAEDDPPPPVSSSSSKLRVAWTFVGTVHPRGRCQEPSSPAALESRRDSPARSDASLQRCQLANRDRQGLALPPSPGFLGSWLPNAQLHCASSKDGMPALTFRPQGSCGFLEHVHLTRRTGAHAQSSGHSIREADAKSAPSPSLMVPVITTFLAARGRTPRKLSPPSQTGKLNRRRAPHSESLSSGCGHSEPLSRPQVIKLRALPNVSSFPSTTVSKSFQVKLPASSSPARLVGRETALQVTRSTVQTRGTTCRYLIAVLHRHGSAPSTSSSLQHRWARRSWMHMPSNATRVRVPFSNVFKPLTFHVAVNFDARSWESPTRPVSRLQRQGGRPSQCRNRSTSTDKGPTLGLPASVTRYRCRARSSARPVHRPGMTEPIPSGNVRTCESRSLMAARVERGPLDGVVLLVRCETPIAAPKRAYRGSRVPSLLVRKAVRQGCHRPGPIHGWRQSSTWSTESHERLVAILTRDRRVIRPCKRNRWEAQTLRR</sequence>
<feature type="region of interest" description="Disordered" evidence="1">
    <location>
        <begin position="45"/>
        <end position="81"/>
    </location>
</feature>
<feature type="region of interest" description="Disordered" evidence="1">
    <location>
        <begin position="226"/>
        <end position="245"/>
    </location>
</feature>
<comment type="caution">
    <text evidence="2">The sequence shown here is derived from an EMBL/GenBank/DDBJ whole genome shotgun (WGS) entry which is preliminary data.</text>
</comment>
<feature type="region of interest" description="Disordered" evidence="1">
    <location>
        <begin position="547"/>
        <end position="581"/>
    </location>
</feature>
<proteinExistence type="predicted"/>
<dbReference type="Proteomes" id="UP001287286">
    <property type="component" value="Unassembled WGS sequence"/>
</dbReference>
<protein>
    <submittedName>
        <fullName evidence="2">Uncharacterized protein</fullName>
    </submittedName>
</protein>
<organism evidence="2 3">
    <name type="scientific">Purpureocillium lilacinum</name>
    <name type="common">Paecilomyces lilacinus</name>
    <dbReference type="NCBI Taxonomy" id="33203"/>
    <lineage>
        <taxon>Eukaryota</taxon>
        <taxon>Fungi</taxon>
        <taxon>Dikarya</taxon>
        <taxon>Ascomycota</taxon>
        <taxon>Pezizomycotina</taxon>
        <taxon>Sordariomycetes</taxon>
        <taxon>Hypocreomycetidae</taxon>
        <taxon>Hypocreales</taxon>
        <taxon>Ophiocordycipitaceae</taxon>
        <taxon>Purpureocillium</taxon>
    </lineage>
</organism>
<feature type="region of interest" description="Disordered" evidence="1">
    <location>
        <begin position="197"/>
        <end position="221"/>
    </location>
</feature>
<evidence type="ECO:0000313" key="2">
    <source>
        <dbReference type="EMBL" id="KAK4087727.1"/>
    </source>
</evidence>
<evidence type="ECO:0000313" key="3">
    <source>
        <dbReference type="Proteomes" id="UP001287286"/>
    </source>
</evidence>
<gene>
    <name evidence="2" type="ORF">Purlil1_7784</name>
</gene>
<feature type="region of interest" description="Disordered" evidence="1">
    <location>
        <begin position="592"/>
        <end position="611"/>
    </location>
</feature>
<feature type="region of interest" description="Disordered" evidence="1">
    <location>
        <begin position="260"/>
        <end position="283"/>
    </location>
</feature>
<accession>A0ABR0BUQ7</accession>
<evidence type="ECO:0000256" key="1">
    <source>
        <dbReference type="SAM" id="MobiDB-lite"/>
    </source>
</evidence>
<feature type="compositionally biased region" description="Basic residues" evidence="1">
    <location>
        <begin position="210"/>
        <end position="221"/>
    </location>
</feature>
<feature type="region of interest" description="Disordered" evidence="1">
    <location>
        <begin position="94"/>
        <end position="150"/>
    </location>
</feature>
<feature type="region of interest" description="Disordered" evidence="1">
    <location>
        <begin position="385"/>
        <end position="421"/>
    </location>
</feature>
<keyword evidence="3" id="KW-1185">Reference proteome</keyword>
<reference evidence="2 3" key="1">
    <citation type="journal article" date="2024" name="Microbiol. Resour. Announc.">
        <title>Genome annotations for the ascomycete fungi Trichoderma harzianum, Trichoderma aggressivum, and Purpureocillium lilacinum.</title>
        <authorList>
            <person name="Beijen E.P.W."/>
            <person name="Ohm R.A."/>
        </authorList>
    </citation>
    <scope>NUCLEOTIDE SEQUENCE [LARGE SCALE GENOMIC DNA]</scope>
    <source>
        <strain evidence="2 3">CBS 150709</strain>
    </source>
</reference>
<dbReference type="EMBL" id="JAWRVI010000029">
    <property type="protein sequence ID" value="KAK4087727.1"/>
    <property type="molecule type" value="Genomic_DNA"/>
</dbReference>
<feature type="compositionally biased region" description="Polar residues" evidence="1">
    <location>
        <begin position="564"/>
        <end position="574"/>
    </location>
</feature>
<name>A0ABR0BUQ7_PURLI</name>